<keyword evidence="4 6" id="KW-0067">ATP-binding</keyword>
<dbReference type="Gene3D" id="3.40.50.300">
    <property type="entry name" value="P-loop containing nucleotide triphosphate hydrolases"/>
    <property type="match status" value="1"/>
</dbReference>
<dbReference type="GO" id="GO:0016887">
    <property type="term" value="F:ATP hydrolysis activity"/>
    <property type="evidence" value="ECO:0007669"/>
    <property type="project" value="InterPro"/>
</dbReference>
<dbReference type="GO" id="GO:0005524">
    <property type="term" value="F:ATP binding"/>
    <property type="evidence" value="ECO:0007669"/>
    <property type="project" value="UniProtKB-KW"/>
</dbReference>
<dbReference type="STRING" id="1313304.CALK_1620"/>
<keyword evidence="7" id="KW-1185">Reference proteome</keyword>
<comment type="caution">
    <text evidence="6">The sequence shown here is derived from an EMBL/GenBank/DDBJ whole genome shotgun (WGS) entry which is preliminary data.</text>
</comment>
<dbReference type="InterPro" id="IPR003439">
    <property type="entry name" value="ABC_transporter-like_ATP-bd"/>
</dbReference>
<organism evidence="6 7">
    <name type="scientific">Chitinivibrio alkaliphilus ACht1</name>
    <dbReference type="NCBI Taxonomy" id="1313304"/>
    <lineage>
        <taxon>Bacteria</taxon>
        <taxon>Pseudomonadati</taxon>
        <taxon>Fibrobacterota</taxon>
        <taxon>Chitinivibrionia</taxon>
        <taxon>Chitinivibrionales</taxon>
        <taxon>Chitinivibrionaceae</taxon>
        <taxon>Chitinivibrio</taxon>
    </lineage>
</organism>
<dbReference type="SUPFAM" id="SSF52540">
    <property type="entry name" value="P-loop containing nucleoside triphosphate hydrolases"/>
    <property type="match status" value="1"/>
</dbReference>
<evidence type="ECO:0000256" key="3">
    <source>
        <dbReference type="ARBA" id="ARBA00022741"/>
    </source>
</evidence>
<dbReference type="AlphaFoldDB" id="U7D8K7"/>
<dbReference type="InterPro" id="IPR027417">
    <property type="entry name" value="P-loop_NTPase"/>
</dbReference>
<dbReference type="SMART" id="SM00382">
    <property type="entry name" value="AAA"/>
    <property type="match status" value="1"/>
</dbReference>
<evidence type="ECO:0000259" key="5">
    <source>
        <dbReference type="PROSITE" id="PS50893"/>
    </source>
</evidence>
<evidence type="ECO:0000313" key="6">
    <source>
        <dbReference type="EMBL" id="ERP31422.1"/>
    </source>
</evidence>
<feature type="domain" description="ABC transporter" evidence="5">
    <location>
        <begin position="6"/>
        <end position="235"/>
    </location>
</feature>
<reference evidence="6 7" key="1">
    <citation type="journal article" date="2013" name="Environ. Microbiol.">
        <title>Genome analysis of Chitinivibrio alkaliphilus gen. nov., sp. nov., a novel extremely haloalkaliphilic anaerobic chitinolytic bacterium from the candidate phylum Termite Group 3.</title>
        <authorList>
            <person name="Sorokin D.Y."/>
            <person name="Gumerov V.M."/>
            <person name="Rakitin A.L."/>
            <person name="Beletsky A.V."/>
            <person name="Damste J.S."/>
            <person name="Muyzer G."/>
            <person name="Mardanov A.V."/>
            <person name="Ravin N.V."/>
        </authorList>
    </citation>
    <scope>NUCLEOTIDE SEQUENCE [LARGE SCALE GENOMIC DNA]</scope>
    <source>
        <strain evidence="6 7">ACht1</strain>
    </source>
</reference>
<evidence type="ECO:0000256" key="2">
    <source>
        <dbReference type="ARBA" id="ARBA00022448"/>
    </source>
</evidence>
<dbReference type="InterPro" id="IPR003593">
    <property type="entry name" value="AAA+_ATPase"/>
</dbReference>
<keyword evidence="2" id="KW-0813">Transport</keyword>
<dbReference type="PANTHER" id="PTHR43335:SF4">
    <property type="entry name" value="ABC TRANSPORTER, ATP-BINDING PROTEIN"/>
    <property type="match status" value="1"/>
</dbReference>
<keyword evidence="3" id="KW-0547">Nucleotide-binding</keyword>
<evidence type="ECO:0000256" key="4">
    <source>
        <dbReference type="ARBA" id="ARBA00022840"/>
    </source>
</evidence>
<gene>
    <name evidence="6" type="ORF">CALK_1620</name>
</gene>
<protein>
    <submittedName>
        <fullName evidence="6">ABC transporter, ATP-binding protein</fullName>
    </submittedName>
</protein>
<evidence type="ECO:0000256" key="1">
    <source>
        <dbReference type="ARBA" id="ARBA00005417"/>
    </source>
</evidence>
<proteinExistence type="inferred from homology"/>
<dbReference type="RefSeq" id="WP_022637071.1">
    <property type="nucleotide sequence ID" value="NZ_ASJR01000013.1"/>
</dbReference>
<dbReference type="PROSITE" id="PS50893">
    <property type="entry name" value="ABC_TRANSPORTER_2"/>
    <property type="match status" value="1"/>
</dbReference>
<dbReference type="Pfam" id="PF00005">
    <property type="entry name" value="ABC_tran"/>
    <property type="match status" value="1"/>
</dbReference>
<dbReference type="eggNOG" id="COG1131">
    <property type="taxonomic scope" value="Bacteria"/>
</dbReference>
<sequence length="314" mass="34830">MSTTMLSVNNISKKFGNLYAVNNLSFEVNKGEIFGFLGPNGAGKTTTMRILTGYMPATAGYFRVNSLDSRKNDLEIKQHMGYLPEHTPLYGDLFVDEYLEYAGKIRSLNGKTLHRACKNMIDLCGLGDVRKKTVGKLSKGYRQRVGLAQAMLHDPELLILDEPLSGLDPNQIVEIRNLIREVGKEKTVLYCSHILSEVDKTCDRLLIINNGKTVALDTPEAIVSSSEHYSRYDIQGKFPSTLTETLEKKPFVASVTEITPEKHLRIMCRDTALHGPDIISTATAAGGTIEECLRHKESLETIFTTLTTEEGAAQ</sequence>
<accession>U7D8K7</accession>
<dbReference type="PANTHER" id="PTHR43335">
    <property type="entry name" value="ABC TRANSPORTER, ATP-BINDING PROTEIN"/>
    <property type="match status" value="1"/>
</dbReference>
<comment type="similarity">
    <text evidence="1">Belongs to the ABC transporter superfamily.</text>
</comment>
<dbReference type="OrthoDB" id="9775135at2"/>
<dbReference type="CDD" id="cd03230">
    <property type="entry name" value="ABC_DR_subfamily_A"/>
    <property type="match status" value="1"/>
</dbReference>
<dbReference type="EMBL" id="ASJR01000013">
    <property type="protein sequence ID" value="ERP31422.1"/>
    <property type="molecule type" value="Genomic_DNA"/>
</dbReference>
<name>U7D8K7_9BACT</name>
<evidence type="ECO:0000313" key="7">
    <source>
        <dbReference type="Proteomes" id="UP000017148"/>
    </source>
</evidence>
<dbReference type="Proteomes" id="UP000017148">
    <property type="component" value="Unassembled WGS sequence"/>
</dbReference>